<dbReference type="InterPro" id="IPR009060">
    <property type="entry name" value="UBA-like_sf"/>
</dbReference>
<feature type="transmembrane region" description="Helical" evidence="2">
    <location>
        <begin position="45"/>
        <end position="66"/>
    </location>
</feature>
<dbReference type="AlphaFoldDB" id="K5XPW7"/>
<dbReference type="InParanoid" id="K5XPW7"/>
<dbReference type="InterPro" id="IPR041800">
    <property type="entry name" value="ASCC2_CUE"/>
</dbReference>
<feature type="domain" description="CUE" evidence="3">
    <location>
        <begin position="595"/>
        <end position="640"/>
    </location>
</feature>
<feature type="transmembrane region" description="Helical" evidence="2">
    <location>
        <begin position="87"/>
        <end position="112"/>
    </location>
</feature>
<name>K5XPW7_AGABU</name>
<dbReference type="PROSITE" id="PS51140">
    <property type="entry name" value="CUE"/>
    <property type="match status" value="1"/>
</dbReference>
<dbReference type="CDD" id="cd14364">
    <property type="entry name" value="CUE_ASCC2"/>
    <property type="match status" value="1"/>
</dbReference>
<sequence>MHIRIFSDSSSASPALGITGGVIEHQVTTPGKLANIATSCLTTALAANITLNLFTTVFIISRLILYRRMVKNSFGVRREEHLHHTRVVGMLLESAAINVPITVIALVGIATWSSYGDFMMSVVTPGQVGIGVANKQSYRETVKSMLYRVINGESGHAGEALSGSSHPEKMTIGRLPTYPSTQARRQFPPSQLASLYKNIASALAQTISLPPTKRDAESCRIFVQSYARDASLQALHTLIWGSQDDNKRISGDEEMIRQYTLKLAESISSSLDLQTLLDLSIGYSQTKGHRSRLKAVFTATSEPGMPMHDTIAKDLVPSFTLLLSPQSPSNSNQGLYAVRKTAHCILSFLRASPPSFIRHFAHSKDFVLSLAHAYETSLTSVATSYGGINALQNAINRSSNAEVDEWEKIWVDTKVALIDSFHIVLGQLLEDLSIAKGRALGFEAERTFDIVFALLEQSNPSRSSPAANNAPLIPFLNRSLLADYQQSYSLYKTLASALKSAEEKDARLDIIESTLAMFDSQCNEGKDPGALKIVLHSYGLQRGIVNHATKPKGHALLSTESATSSNAHLPLIDTNTSYNKGKGKAEAPTLIEDPELDVKVTQILDVLPDLSPFYVRLLLGNERYKGDLEQVLSALLEGRAPTEEELNSELEQQEFHEHLPASSEAYDISQRRNIFEDQEFDLAQLTIGKKNIEEDTRDRSHIDQMKADILRRAEAMFEEEDQQEKIPAHSAAITAAGQNIFDPEDELEEAGIKVKVMGDGEESDESDIEAEAEDTDAGPETIIELAWIRDPKVFNRDAATRRSKTREQLRKDTGWADEQIEGWKIMLDRDLKAQEKVREKHEFRGNQPMISSGLSHGIKDDSQRGGRARGGRGRGRGRGSGGGNRGGGGENRGGGGRSTPGPSGESETTRERSSKDKHKASRGNHNRKRGHDKKMARGMGPTS</sequence>
<dbReference type="eggNOG" id="ENOG502RV3A">
    <property type="taxonomic scope" value="Eukaryota"/>
</dbReference>
<evidence type="ECO:0000256" key="2">
    <source>
        <dbReference type="SAM" id="Phobius"/>
    </source>
</evidence>
<dbReference type="Proteomes" id="UP000008493">
    <property type="component" value="Unassembled WGS sequence"/>
</dbReference>
<keyword evidence="2" id="KW-1133">Transmembrane helix</keyword>
<dbReference type="HOGENOM" id="CLU_021373_0_0_1"/>
<dbReference type="OrthoDB" id="5577209at2759"/>
<feature type="compositionally biased region" description="Basic residues" evidence="1">
    <location>
        <begin position="915"/>
        <end position="936"/>
    </location>
</feature>
<dbReference type="GO" id="GO:0043130">
    <property type="term" value="F:ubiquitin binding"/>
    <property type="evidence" value="ECO:0007669"/>
    <property type="project" value="InterPro"/>
</dbReference>
<dbReference type="KEGG" id="abp:AGABI1DRAFT108622"/>
<accession>K5XPW7</accession>
<organism evidence="4 5">
    <name type="scientific">Agaricus bisporus var. burnettii (strain JB137-S8 / ATCC MYA-4627 / FGSC 10392)</name>
    <name type="common">White button mushroom</name>
    <dbReference type="NCBI Taxonomy" id="597362"/>
    <lineage>
        <taxon>Eukaryota</taxon>
        <taxon>Fungi</taxon>
        <taxon>Dikarya</taxon>
        <taxon>Basidiomycota</taxon>
        <taxon>Agaricomycotina</taxon>
        <taxon>Agaricomycetes</taxon>
        <taxon>Agaricomycetidae</taxon>
        <taxon>Agaricales</taxon>
        <taxon>Agaricineae</taxon>
        <taxon>Agaricaceae</taxon>
        <taxon>Agaricus</taxon>
    </lineage>
</organism>
<dbReference type="PANTHER" id="PTHR21494">
    <property type="entry name" value="ACTIVATING SIGNAL COINTEGRATOR 1 COMPLEX SUBUNIT 2 ASC-1 COMPLEX SUBUNIT P100"/>
    <property type="match status" value="1"/>
</dbReference>
<feature type="compositionally biased region" description="Gly residues" evidence="1">
    <location>
        <begin position="878"/>
        <end position="898"/>
    </location>
</feature>
<evidence type="ECO:0000259" key="3">
    <source>
        <dbReference type="PROSITE" id="PS51140"/>
    </source>
</evidence>
<gene>
    <name evidence="4" type="ORF">AGABI1DRAFT_108622</name>
</gene>
<reference evidence="5" key="1">
    <citation type="journal article" date="2012" name="Proc. Natl. Acad. Sci. U.S.A.">
        <title>Genome sequence of the button mushroom Agaricus bisporus reveals mechanisms governing adaptation to a humic-rich ecological niche.</title>
        <authorList>
            <person name="Morin E."/>
            <person name="Kohler A."/>
            <person name="Baker A.R."/>
            <person name="Foulongne-Oriol M."/>
            <person name="Lombard V."/>
            <person name="Nagy L.G."/>
            <person name="Ohm R.A."/>
            <person name="Patyshakuliyeva A."/>
            <person name="Brun A."/>
            <person name="Aerts A.L."/>
            <person name="Bailey A.M."/>
            <person name="Billette C."/>
            <person name="Coutinho P.M."/>
            <person name="Deakin G."/>
            <person name="Doddapaneni H."/>
            <person name="Floudas D."/>
            <person name="Grimwood J."/>
            <person name="Hilden K."/>
            <person name="Kuees U."/>
            <person name="LaButti K.M."/>
            <person name="Lapidus A."/>
            <person name="Lindquist E.A."/>
            <person name="Lucas S.M."/>
            <person name="Murat C."/>
            <person name="Riley R.W."/>
            <person name="Salamov A.A."/>
            <person name="Schmutz J."/>
            <person name="Subramanian V."/>
            <person name="Woesten H.A.B."/>
            <person name="Xu J."/>
            <person name="Eastwood D.C."/>
            <person name="Foster G.D."/>
            <person name="Sonnenberg A.S."/>
            <person name="Cullen D."/>
            <person name="de Vries R.P."/>
            <person name="Lundell T."/>
            <person name="Hibbett D.S."/>
            <person name="Henrissat B."/>
            <person name="Burton K.S."/>
            <person name="Kerrigan R.W."/>
            <person name="Challen M.P."/>
            <person name="Grigoriev I.V."/>
            <person name="Martin F."/>
        </authorList>
    </citation>
    <scope>NUCLEOTIDE SEQUENCE [LARGE SCALE GENOMIC DNA]</scope>
    <source>
        <strain evidence="5">JB137-S8 / ATCC MYA-4627 / FGSC 10392</strain>
    </source>
</reference>
<feature type="region of interest" description="Disordered" evidence="1">
    <location>
        <begin position="834"/>
        <end position="943"/>
    </location>
</feature>
<dbReference type="EMBL" id="JH971400">
    <property type="protein sequence ID" value="EKM76785.1"/>
    <property type="molecule type" value="Genomic_DNA"/>
</dbReference>
<dbReference type="SUPFAM" id="SSF46934">
    <property type="entry name" value="UBA-like"/>
    <property type="match status" value="1"/>
</dbReference>
<dbReference type="GeneID" id="18822597"/>
<evidence type="ECO:0000313" key="4">
    <source>
        <dbReference type="EMBL" id="EKM76785.1"/>
    </source>
</evidence>
<protein>
    <recommendedName>
        <fullName evidence="3">CUE domain-containing protein</fullName>
    </recommendedName>
</protein>
<dbReference type="PANTHER" id="PTHR21494:SF0">
    <property type="entry name" value="ACTIVATING SIGNAL COINTEGRATOR 1 COMPLEX SUBUNIT 2"/>
    <property type="match status" value="1"/>
</dbReference>
<dbReference type="RefSeq" id="XP_007332677.1">
    <property type="nucleotide sequence ID" value="XM_007332615.1"/>
</dbReference>
<proteinExistence type="predicted"/>
<dbReference type="OMA" id="AQTGWDD"/>
<keyword evidence="5" id="KW-1185">Reference proteome</keyword>
<dbReference type="InterPro" id="IPR052586">
    <property type="entry name" value="ASCC2"/>
</dbReference>
<keyword evidence="2" id="KW-0472">Membrane</keyword>
<evidence type="ECO:0000313" key="5">
    <source>
        <dbReference type="Proteomes" id="UP000008493"/>
    </source>
</evidence>
<dbReference type="InterPro" id="IPR003892">
    <property type="entry name" value="CUE"/>
</dbReference>
<feature type="compositionally biased region" description="Acidic residues" evidence="1">
    <location>
        <begin position="759"/>
        <end position="777"/>
    </location>
</feature>
<dbReference type="Gene3D" id="1.10.8.10">
    <property type="entry name" value="DNA helicase RuvA subunit, C-terminal domain"/>
    <property type="match status" value="1"/>
</dbReference>
<feature type="compositionally biased region" description="Basic residues" evidence="1">
    <location>
        <begin position="866"/>
        <end position="877"/>
    </location>
</feature>
<keyword evidence="2" id="KW-0812">Transmembrane</keyword>
<evidence type="ECO:0000256" key="1">
    <source>
        <dbReference type="SAM" id="MobiDB-lite"/>
    </source>
</evidence>
<feature type="compositionally biased region" description="Basic and acidic residues" evidence="1">
    <location>
        <begin position="834"/>
        <end position="844"/>
    </location>
</feature>
<feature type="region of interest" description="Disordered" evidence="1">
    <location>
        <begin position="758"/>
        <end position="779"/>
    </location>
</feature>